<feature type="domain" description="Spen paralogue and orthologue SPOC C-terminal" evidence="2">
    <location>
        <begin position="337"/>
        <end position="487"/>
    </location>
</feature>
<reference evidence="3 4" key="1">
    <citation type="submission" date="2022-01" db="EMBL/GenBank/DDBJ databases">
        <authorList>
            <person name="Xiong W."/>
            <person name="Schranz E."/>
        </authorList>
    </citation>
    <scope>NUCLEOTIDE SEQUENCE [LARGE SCALE GENOMIC DNA]</scope>
</reference>
<name>A0AAU9MAC5_9ASTR</name>
<protein>
    <recommendedName>
        <fullName evidence="2">Spen paralogue and orthologue SPOC C-terminal domain-containing protein</fullName>
    </recommendedName>
</protein>
<dbReference type="PANTHER" id="PTHR11477:SF37">
    <property type="entry name" value="SPEN PARALOGUE AND ORTHOLOGUE SPOC C-TERMINAL DOMAIN-CONTAINING PROTEIN"/>
    <property type="match status" value="1"/>
</dbReference>
<feature type="region of interest" description="Disordered" evidence="1">
    <location>
        <begin position="627"/>
        <end position="702"/>
    </location>
</feature>
<feature type="region of interest" description="Disordered" evidence="1">
    <location>
        <begin position="492"/>
        <end position="538"/>
    </location>
</feature>
<dbReference type="GO" id="GO:0006351">
    <property type="term" value="P:DNA-templated transcription"/>
    <property type="evidence" value="ECO:0007669"/>
    <property type="project" value="TreeGrafter"/>
</dbReference>
<evidence type="ECO:0000313" key="3">
    <source>
        <dbReference type="EMBL" id="CAH1424026.1"/>
    </source>
</evidence>
<dbReference type="CDD" id="cd21538">
    <property type="entry name" value="SPOC_TFIIS"/>
    <property type="match status" value="1"/>
</dbReference>
<feature type="compositionally biased region" description="Pro residues" evidence="1">
    <location>
        <begin position="645"/>
        <end position="674"/>
    </location>
</feature>
<feature type="compositionally biased region" description="Pro residues" evidence="1">
    <location>
        <begin position="507"/>
        <end position="520"/>
    </location>
</feature>
<dbReference type="InterPro" id="IPR012921">
    <property type="entry name" value="SPOC_C"/>
</dbReference>
<organism evidence="3 4">
    <name type="scientific">Lactuca virosa</name>
    <dbReference type="NCBI Taxonomy" id="75947"/>
    <lineage>
        <taxon>Eukaryota</taxon>
        <taxon>Viridiplantae</taxon>
        <taxon>Streptophyta</taxon>
        <taxon>Embryophyta</taxon>
        <taxon>Tracheophyta</taxon>
        <taxon>Spermatophyta</taxon>
        <taxon>Magnoliopsida</taxon>
        <taxon>eudicotyledons</taxon>
        <taxon>Gunneridae</taxon>
        <taxon>Pentapetalae</taxon>
        <taxon>asterids</taxon>
        <taxon>campanulids</taxon>
        <taxon>Asterales</taxon>
        <taxon>Asteraceae</taxon>
        <taxon>Cichorioideae</taxon>
        <taxon>Cichorieae</taxon>
        <taxon>Lactucinae</taxon>
        <taxon>Lactuca</taxon>
    </lineage>
</organism>
<dbReference type="GO" id="GO:0005634">
    <property type="term" value="C:nucleus"/>
    <property type="evidence" value="ECO:0007669"/>
    <property type="project" value="TreeGrafter"/>
</dbReference>
<sequence>MYKLLKPPIKLQLWWPHMTKEEIIDGGDGGGFETLGDDKTLRLHLRWHRTGDYAHVNKEIIDLETLADGVRETLSDDLKPWPVFLVVEGGRRDKSCAQWLKVAHGEDDDRWRRLQDGDWRRRGIRSENEEERETMVAGSSPAMVVRRRWLKGNGGVCDFFVRVRNQYLRVMLKDNWEEKHGTHVGNMNMMLQSLEGFSDNQPSSIIEAVSFKHHQNHNVSETRPVVDNGFSQSEAHKSLPPMEACRTNAEKSIVGSTSNMQELIKFLSTNYGPLKTPLEMGTPEYLRLVEILQQSDSYSKVGGLDNNNATSVVGMSEQNEILSINNDDEEKVVGYDKKNDSKKLWEGSLQLSSSVTLSAAAFFRSGEKLVCDKWPESIQVKGKVRLEAFEKYVKDLPRSRNRGLMVISVCWKEGSSNTGLTGMKEVAKGYKKSSRVGFAQVLSGIDLYICPRSDPIITILAKYGFFKGMSVLDDKQQDYMIGCVVWRKNRPLNPVNTKNTPDSNPSIQPPNSSPSLPEEPPQTSNTETATDVDHNSTPDTCNLVVQKRAFQDDVDDLPEFDFGARLAAVVNCQNMDNSVEQLSKKTKLFDDNDDDMPEWCPPMPPSNFHNLPLCPPRPPPVPVLPPPRPDTRPSFSYQPFRPSITSPPPTFMATPLPPPPPLPLPLPLPPPPPGRFNSNQGMWHRPGLSTGNPLFNRRPPQH</sequence>
<dbReference type="Proteomes" id="UP001157418">
    <property type="component" value="Unassembled WGS sequence"/>
</dbReference>
<comment type="caution">
    <text evidence="3">The sequence shown here is derived from an EMBL/GenBank/DDBJ whole genome shotgun (WGS) entry which is preliminary data.</text>
</comment>
<dbReference type="Pfam" id="PF07744">
    <property type="entry name" value="SPOC"/>
    <property type="match status" value="1"/>
</dbReference>
<evidence type="ECO:0000259" key="2">
    <source>
        <dbReference type="Pfam" id="PF07744"/>
    </source>
</evidence>
<evidence type="ECO:0000313" key="4">
    <source>
        <dbReference type="Proteomes" id="UP001157418"/>
    </source>
</evidence>
<evidence type="ECO:0000256" key="1">
    <source>
        <dbReference type="SAM" id="MobiDB-lite"/>
    </source>
</evidence>
<keyword evidence="4" id="KW-1185">Reference proteome</keyword>
<accession>A0AAU9MAC5</accession>
<gene>
    <name evidence="3" type="ORF">LVIROSA_LOCUS11272</name>
</gene>
<dbReference type="PANTHER" id="PTHR11477">
    <property type="entry name" value="TRANSCRIPTION FACTOR S-II ZINC FINGER DOMAIN-CONTAINING PROTEIN"/>
    <property type="match status" value="1"/>
</dbReference>
<proteinExistence type="predicted"/>
<dbReference type="EMBL" id="CAKMRJ010001270">
    <property type="protein sequence ID" value="CAH1424026.1"/>
    <property type="molecule type" value="Genomic_DNA"/>
</dbReference>
<dbReference type="AlphaFoldDB" id="A0AAU9MAC5"/>